<evidence type="ECO:0000313" key="2">
    <source>
        <dbReference type="EMBL" id="KAK0046351.1"/>
    </source>
</evidence>
<gene>
    <name evidence="2" type="ORF">Bpfe_024278</name>
</gene>
<name>A0AAD8B1N0_BIOPF</name>
<dbReference type="Pfam" id="PF00651">
    <property type="entry name" value="BTB"/>
    <property type="match status" value="1"/>
</dbReference>
<dbReference type="PANTHER" id="PTHR24410:SF41">
    <property type="entry name" value="HL07962P"/>
    <property type="match status" value="1"/>
</dbReference>
<evidence type="ECO:0000313" key="3">
    <source>
        <dbReference type="Proteomes" id="UP001233172"/>
    </source>
</evidence>
<reference evidence="2" key="1">
    <citation type="journal article" date="2023" name="PLoS Negl. Trop. Dis.">
        <title>A genome sequence for Biomphalaria pfeifferi, the major vector snail for the human-infecting parasite Schistosoma mansoni.</title>
        <authorList>
            <person name="Bu L."/>
            <person name="Lu L."/>
            <person name="Laidemitt M.R."/>
            <person name="Zhang S.M."/>
            <person name="Mutuku M."/>
            <person name="Mkoji G."/>
            <person name="Steinauer M."/>
            <person name="Loker E.S."/>
        </authorList>
    </citation>
    <scope>NUCLEOTIDE SEQUENCE</scope>
    <source>
        <strain evidence="2">KasaAsao</strain>
    </source>
</reference>
<dbReference type="InterPro" id="IPR011333">
    <property type="entry name" value="SKP1/BTB/POZ_sf"/>
</dbReference>
<dbReference type="Proteomes" id="UP001233172">
    <property type="component" value="Unassembled WGS sequence"/>
</dbReference>
<dbReference type="SMART" id="SM00875">
    <property type="entry name" value="BACK"/>
    <property type="match status" value="1"/>
</dbReference>
<dbReference type="InterPro" id="IPR051481">
    <property type="entry name" value="BTB-POZ/Galectin-3-binding"/>
</dbReference>
<dbReference type="SMART" id="SM00225">
    <property type="entry name" value="BTB"/>
    <property type="match status" value="1"/>
</dbReference>
<evidence type="ECO:0000259" key="1">
    <source>
        <dbReference type="PROSITE" id="PS50097"/>
    </source>
</evidence>
<feature type="domain" description="BTB" evidence="1">
    <location>
        <begin position="49"/>
        <end position="119"/>
    </location>
</feature>
<dbReference type="Pfam" id="PF07707">
    <property type="entry name" value="BACK"/>
    <property type="match status" value="1"/>
</dbReference>
<reference evidence="2" key="2">
    <citation type="submission" date="2023-04" db="EMBL/GenBank/DDBJ databases">
        <authorList>
            <person name="Bu L."/>
            <person name="Lu L."/>
            <person name="Laidemitt M.R."/>
            <person name="Zhang S.M."/>
            <person name="Mutuku M."/>
            <person name="Mkoji G."/>
            <person name="Steinauer M."/>
            <person name="Loker E.S."/>
        </authorList>
    </citation>
    <scope>NUCLEOTIDE SEQUENCE</scope>
    <source>
        <strain evidence="2">KasaAsao</strain>
        <tissue evidence="2">Whole Snail</tissue>
    </source>
</reference>
<accession>A0AAD8B1N0</accession>
<organism evidence="2 3">
    <name type="scientific">Biomphalaria pfeifferi</name>
    <name type="common">Bloodfluke planorb</name>
    <name type="synonym">Freshwater snail</name>
    <dbReference type="NCBI Taxonomy" id="112525"/>
    <lineage>
        <taxon>Eukaryota</taxon>
        <taxon>Metazoa</taxon>
        <taxon>Spiralia</taxon>
        <taxon>Lophotrochozoa</taxon>
        <taxon>Mollusca</taxon>
        <taxon>Gastropoda</taxon>
        <taxon>Heterobranchia</taxon>
        <taxon>Euthyneura</taxon>
        <taxon>Panpulmonata</taxon>
        <taxon>Hygrophila</taxon>
        <taxon>Lymnaeoidea</taxon>
        <taxon>Planorbidae</taxon>
        <taxon>Biomphalaria</taxon>
    </lineage>
</organism>
<dbReference type="CDD" id="cd18292">
    <property type="entry name" value="BTB_POZ_BTBD17"/>
    <property type="match status" value="1"/>
</dbReference>
<dbReference type="Gene3D" id="1.25.40.420">
    <property type="match status" value="1"/>
</dbReference>
<sequence>MGLLKILCLHIPISSGTIKQREKTAIQLSLRDENFIQKIGQFYNQPDLSDVKLKVGSTTYFGHRFVLAKSSDVLGTMLYSNNWIQSSLPEITLEETEECQKYFDRFLRYLYTAEVKIHMDSAVAILLLADKYGVASLKNLCTRFMVEHASSPLISNALNWYSWSKVFNLKELMYQCLKTIAWNAEKFLTSSDWQKMDMDFVSQLLKNSDIVIQNEYNLFKALLHWLESEEHIEHFHAYAKELLPLIRFPQMQAKELLLVEQNDLYQDKELRPLLKKLTGKAYRFHVLCPHQTELVVSFAQDFYQPRNYLDLAVDNVHIQRNMRDAAEIDVKIYGGLAFLGSYNGDWKVYYKKYREAWVVNTQCYKTASQVGAAQVQCALIITNKDDQVLQVKESEVTVSARGAHLSVHAVLNMDLSKSMAVLFKPIPK</sequence>
<protein>
    <submittedName>
        <fullName evidence="2">BTB/POZ domain-containing protein 17-like isoform X3</fullName>
    </submittedName>
</protein>
<dbReference type="PROSITE" id="PS50097">
    <property type="entry name" value="BTB"/>
    <property type="match status" value="1"/>
</dbReference>
<dbReference type="InterPro" id="IPR000210">
    <property type="entry name" value="BTB/POZ_dom"/>
</dbReference>
<comment type="caution">
    <text evidence="2">The sequence shown here is derived from an EMBL/GenBank/DDBJ whole genome shotgun (WGS) entry which is preliminary data.</text>
</comment>
<dbReference type="CDD" id="cd18493">
    <property type="entry name" value="BACK_BTBD17"/>
    <property type="match status" value="1"/>
</dbReference>
<dbReference type="Gene3D" id="3.30.710.10">
    <property type="entry name" value="Potassium Channel Kv1.1, Chain A"/>
    <property type="match status" value="1"/>
</dbReference>
<dbReference type="EMBL" id="JASAOG010000167">
    <property type="protein sequence ID" value="KAK0046351.1"/>
    <property type="molecule type" value="Genomic_DNA"/>
</dbReference>
<dbReference type="AlphaFoldDB" id="A0AAD8B1N0"/>
<dbReference type="PANTHER" id="PTHR24410">
    <property type="entry name" value="HL07962P-RELATED"/>
    <property type="match status" value="1"/>
</dbReference>
<proteinExistence type="predicted"/>
<keyword evidence="3" id="KW-1185">Reference proteome</keyword>
<dbReference type="InterPro" id="IPR011705">
    <property type="entry name" value="BACK"/>
</dbReference>
<dbReference type="SUPFAM" id="SSF54695">
    <property type="entry name" value="POZ domain"/>
    <property type="match status" value="1"/>
</dbReference>